<keyword evidence="9" id="KW-1133">Transmembrane helix</keyword>
<protein>
    <recommendedName>
        <fullName evidence="5 8">dTDP-glucose 4,6-dehydratase</fullName>
        <ecNumber evidence="4 8">4.2.1.46</ecNumber>
    </recommendedName>
</protein>
<feature type="domain" description="NAD(P)-binding" evidence="10">
    <location>
        <begin position="14"/>
        <end position="316"/>
    </location>
</feature>
<organism evidence="11 12">
    <name type="scientific">Paenibacillus cineris</name>
    <dbReference type="NCBI Taxonomy" id="237530"/>
    <lineage>
        <taxon>Bacteria</taxon>
        <taxon>Bacillati</taxon>
        <taxon>Bacillota</taxon>
        <taxon>Bacilli</taxon>
        <taxon>Bacillales</taxon>
        <taxon>Paenibacillaceae</taxon>
        <taxon>Paenibacillus</taxon>
    </lineage>
</organism>
<dbReference type="PANTHER" id="PTHR43000">
    <property type="entry name" value="DTDP-D-GLUCOSE 4,6-DEHYDRATASE-RELATED"/>
    <property type="match status" value="1"/>
</dbReference>
<evidence type="ECO:0000256" key="9">
    <source>
        <dbReference type="SAM" id="Phobius"/>
    </source>
</evidence>
<gene>
    <name evidence="11" type="ORF">J21TS7_07710</name>
</gene>
<dbReference type="EC" id="4.2.1.46" evidence="4 8"/>
<proteinExistence type="inferred from homology"/>
<comment type="similarity">
    <text evidence="3 8">Belongs to the NAD(P)-dependent epimerase/dehydratase family. dTDP-glucose dehydratase subfamily.</text>
</comment>
<comment type="catalytic activity">
    <reaction evidence="1 8">
        <text>dTDP-alpha-D-glucose = dTDP-4-dehydro-6-deoxy-alpha-D-glucose + H2O</text>
        <dbReference type="Rhea" id="RHEA:17221"/>
        <dbReference type="ChEBI" id="CHEBI:15377"/>
        <dbReference type="ChEBI" id="CHEBI:57477"/>
        <dbReference type="ChEBI" id="CHEBI:57649"/>
        <dbReference type="EC" id="4.2.1.46"/>
    </reaction>
</comment>
<keyword evidence="6" id="KW-0520">NAD</keyword>
<evidence type="ECO:0000256" key="6">
    <source>
        <dbReference type="ARBA" id="ARBA00023027"/>
    </source>
</evidence>
<dbReference type="Pfam" id="PF16363">
    <property type="entry name" value="GDP_Man_Dehyd"/>
    <property type="match status" value="1"/>
</dbReference>
<keyword evidence="9" id="KW-0472">Membrane</keyword>
<dbReference type="InterPro" id="IPR016040">
    <property type="entry name" value="NAD(P)-bd_dom"/>
</dbReference>
<evidence type="ECO:0000256" key="1">
    <source>
        <dbReference type="ARBA" id="ARBA00001539"/>
    </source>
</evidence>
<evidence type="ECO:0000256" key="7">
    <source>
        <dbReference type="ARBA" id="ARBA00023239"/>
    </source>
</evidence>
<evidence type="ECO:0000256" key="8">
    <source>
        <dbReference type="RuleBase" id="RU004473"/>
    </source>
</evidence>
<dbReference type="SUPFAM" id="SSF51735">
    <property type="entry name" value="NAD(P)-binding Rossmann-fold domains"/>
    <property type="match status" value="1"/>
</dbReference>
<evidence type="ECO:0000256" key="5">
    <source>
        <dbReference type="ARBA" id="ARBA00016977"/>
    </source>
</evidence>
<keyword evidence="12" id="KW-1185">Reference proteome</keyword>
<evidence type="ECO:0000256" key="4">
    <source>
        <dbReference type="ARBA" id="ARBA00011990"/>
    </source>
</evidence>
<name>A0ABQ4L919_9BACL</name>
<dbReference type="NCBIfam" id="TIGR01181">
    <property type="entry name" value="dTDP_gluc_dehyt"/>
    <property type="match status" value="1"/>
</dbReference>
<evidence type="ECO:0000256" key="2">
    <source>
        <dbReference type="ARBA" id="ARBA00001911"/>
    </source>
</evidence>
<evidence type="ECO:0000313" key="12">
    <source>
        <dbReference type="Proteomes" id="UP000676601"/>
    </source>
</evidence>
<keyword evidence="9" id="KW-0812">Transmembrane</keyword>
<dbReference type="Proteomes" id="UP000676601">
    <property type="component" value="Unassembled WGS sequence"/>
</dbReference>
<evidence type="ECO:0000313" key="11">
    <source>
        <dbReference type="EMBL" id="GIO52453.1"/>
    </source>
</evidence>
<comment type="cofactor">
    <cofactor evidence="2 8">
        <name>NAD(+)</name>
        <dbReference type="ChEBI" id="CHEBI:57540"/>
    </cofactor>
</comment>
<dbReference type="CDD" id="cd05246">
    <property type="entry name" value="dTDP_GD_SDR_e"/>
    <property type="match status" value="1"/>
</dbReference>
<dbReference type="InterPro" id="IPR036291">
    <property type="entry name" value="NAD(P)-bd_dom_sf"/>
</dbReference>
<sequence>MQVNRRFKDNPAILVTGGAGFVGGNFLRLMLPKYPSYRFINLDKLTYSGNIQNIAALSDYDHYTFIQGDICDRDLVDAVIREYQIDVIINFAGESHVDRSIVDPVTFVATNINGTQSLLDAAIRYDIGLFLQISTDEVYGSLDDTGYFTENSPIAPNNPYSASKAGADMLIHSYSNTYGLPFNIVRFGNTYGPAQHPEKLIPMVIMNALQDRKIPIHGEGLSIRDWVYVRDNNTAIDRVLHLGRSGEVYNIGSHQEVKTIDVTHFILDMLGKPRSLIEFIPDRPGQDYRYANNPAKIMNELGWRPEYRFTEGLKQTVEWYVEHAEWWQEPNSRSYESNIPMGSQQII</sequence>
<reference evidence="11 12" key="1">
    <citation type="submission" date="2021-03" db="EMBL/GenBank/DDBJ databases">
        <title>Antimicrobial resistance genes in bacteria isolated from Japanese honey, and their potential for conferring macrolide and lincosamide resistance in the American foulbrood pathogen Paenibacillus larvae.</title>
        <authorList>
            <person name="Okamoto M."/>
            <person name="Kumagai M."/>
            <person name="Kanamori H."/>
            <person name="Takamatsu D."/>
        </authorList>
    </citation>
    <scope>NUCLEOTIDE SEQUENCE [LARGE SCALE GENOMIC DNA]</scope>
    <source>
        <strain evidence="11 12">J21TS7</strain>
    </source>
</reference>
<dbReference type="Gene3D" id="3.90.25.10">
    <property type="entry name" value="UDP-galactose 4-epimerase, domain 1"/>
    <property type="match status" value="1"/>
</dbReference>
<comment type="caution">
    <text evidence="11">The sequence shown here is derived from an EMBL/GenBank/DDBJ whole genome shotgun (WGS) entry which is preliminary data.</text>
</comment>
<dbReference type="EMBL" id="BORU01000001">
    <property type="protein sequence ID" value="GIO52453.1"/>
    <property type="molecule type" value="Genomic_DNA"/>
</dbReference>
<feature type="transmembrane region" description="Helical" evidence="9">
    <location>
        <begin position="12"/>
        <end position="31"/>
    </location>
</feature>
<evidence type="ECO:0000256" key="3">
    <source>
        <dbReference type="ARBA" id="ARBA00008178"/>
    </source>
</evidence>
<evidence type="ECO:0000259" key="10">
    <source>
        <dbReference type="Pfam" id="PF16363"/>
    </source>
</evidence>
<keyword evidence="7 8" id="KW-0456">Lyase</keyword>
<accession>A0ABQ4L919</accession>
<dbReference type="InterPro" id="IPR005888">
    <property type="entry name" value="dTDP_Gluc_deHydtase"/>
</dbReference>
<dbReference type="Gene3D" id="3.40.50.720">
    <property type="entry name" value="NAD(P)-binding Rossmann-like Domain"/>
    <property type="match status" value="1"/>
</dbReference>